<evidence type="ECO:0000256" key="3">
    <source>
        <dbReference type="ARBA" id="ARBA00011738"/>
    </source>
</evidence>
<dbReference type="InterPro" id="IPR002347">
    <property type="entry name" value="SDR_fam"/>
</dbReference>
<dbReference type="Gene3D" id="3.40.50.720">
    <property type="entry name" value="NAD(P)-binding Rossmann-like Domain"/>
    <property type="match status" value="1"/>
</dbReference>
<evidence type="ECO:0000256" key="4">
    <source>
        <dbReference type="ARBA" id="ARBA00013075"/>
    </source>
</evidence>
<dbReference type="InterPro" id="IPR051721">
    <property type="entry name" value="Biopterin_syn/organic_redct"/>
</dbReference>
<dbReference type="CDD" id="cd05367">
    <property type="entry name" value="SPR-like_SDR_c"/>
    <property type="match status" value="1"/>
</dbReference>
<proteinExistence type="inferred from homology"/>
<dbReference type="FunFam" id="3.40.50.720:FF:000259">
    <property type="entry name" value="Sepiapterin reductase"/>
    <property type="match status" value="1"/>
</dbReference>
<keyword evidence="6" id="KW-0963">Cytoplasm</keyword>
<dbReference type="EC" id="1.1.1.153" evidence="4"/>
<dbReference type="Pfam" id="PF00106">
    <property type="entry name" value="adh_short"/>
    <property type="match status" value="1"/>
</dbReference>
<dbReference type="InterPro" id="IPR006393">
    <property type="entry name" value="Sepiapterin_red"/>
</dbReference>
<dbReference type="GO" id="GO:0006729">
    <property type="term" value="P:tetrahydrobiopterin biosynthetic process"/>
    <property type="evidence" value="ECO:0007669"/>
    <property type="project" value="InterPro"/>
</dbReference>
<evidence type="ECO:0000256" key="6">
    <source>
        <dbReference type="ARBA" id="ARBA00022490"/>
    </source>
</evidence>
<dbReference type="AlphaFoldDB" id="A0AAN8XRS7"/>
<dbReference type="GO" id="GO:0004757">
    <property type="term" value="F:sepiapterin reductase (NADP+) activity"/>
    <property type="evidence" value="ECO:0007669"/>
    <property type="project" value="UniProtKB-EC"/>
</dbReference>
<gene>
    <name evidence="9" type="ORF">SK128_009240</name>
</gene>
<comment type="similarity">
    <text evidence="2">Belongs to the sepiapterin reductase family.</text>
</comment>
<protein>
    <recommendedName>
        <fullName evidence="5">Sepiapterin reductase</fullName>
        <ecNumber evidence="4">1.1.1.153</ecNumber>
    </recommendedName>
</protein>
<comment type="subcellular location">
    <subcellularLocation>
        <location evidence="1">Cytoplasm</location>
    </subcellularLocation>
</comment>
<dbReference type="GO" id="GO:0005737">
    <property type="term" value="C:cytoplasm"/>
    <property type="evidence" value="ECO:0007669"/>
    <property type="project" value="UniProtKB-SubCell"/>
</dbReference>
<organism evidence="9 10">
    <name type="scientific">Halocaridina rubra</name>
    <name type="common">Hawaiian red shrimp</name>
    <dbReference type="NCBI Taxonomy" id="373956"/>
    <lineage>
        <taxon>Eukaryota</taxon>
        <taxon>Metazoa</taxon>
        <taxon>Ecdysozoa</taxon>
        <taxon>Arthropoda</taxon>
        <taxon>Crustacea</taxon>
        <taxon>Multicrustacea</taxon>
        <taxon>Malacostraca</taxon>
        <taxon>Eumalacostraca</taxon>
        <taxon>Eucarida</taxon>
        <taxon>Decapoda</taxon>
        <taxon>Pleocyemata</taxon>
        <taxon>Caridea</taxon>
        <taxon>Atyoidea</taxon>
        <taxon>Atyidae</taxon>
        <taxon>Halocaridina</taxon>
    </lineage>
</organism>
<keyword evidence="8" id="KW-0560">Oxidoreductase</keyword>
<name>A0AAN8XRS7_HALRR</name>
<comment type="caution">
    <text evidence="9">The sequence shown here is derived from an EMBL/GenBank/DDBJ whole genome shotgun (WGS) entry which is preliminary data.</text>
</comment>
<dbReference type="EMBL" id="JAXCGZ010003826">
    <property type="protein sequence ID" value="KAK7083029.1"/>
    <property type="molecule type" value="Genomic_DNA"/>
</dbReference>
<evidence type="ECO:0000313" key="9">
    <source>
        <dbReference type="EMBL" id="KAK7083029.1"/>
    </source>
</evidence>
<reference evidence="9 10" key="1">
    <citation type="submission" date="2023-11" db="EMBL/GenBank/DDBJ databases">
        <title>Halocaridina rubra genome assembly.</title>
        <authorList>
            <person name="Smith C."/>
        </authorList>
    </citation>
    <scope>NUCLEOTIDE SEQUENCE [LARGE SCALE GENOMIC DNA]</scope>
    <source>
        <strain evidence="9">EP-1</strain>
        <tissue evidence="9">Whole</tissue>
    </source>
</reference>
<evidence type="ECO:0000256" key="8">
    <source>
        <dbReference type="ARBA" id="ARBA00023002"/>
    </source>
</evidence>
<dbReference type="NCBIfam" id="TIGR01500">
    <property type="entry name" value="sepiapter_red"/>
    <property type="match status" value="1"/>
</dbReference>
<evidence type="ECO:0000256" key="1">
    <source>
        <dbReference type="ARBA" id="ARBA00004496"/>
    </source>
</evidence>
<dbReference type="PANTHER" id="PTHR44085:SF2">
    <property type="entry name" value="SEPIAPTERIN REDUCTASE"/>
    <property type="match status" value="1"/>
</dbReference>
<sequence length="267" mass="29005">MATSDVNSGPAWIVVTGASRGLGAAFCMALAERLGPGSRIVGLARSREGLLETASKVEKANPQVKFLPVVLDLGTATQGDLEAALKEGLDPDKTPGSPVKALMIHNAGSLGHLQHMKDLQDLQHNNDYFRLNVSSVISLNAIFLSTMKKDYPKACLEVVNITSLCAVQPFKSWGLYCAGKAARDMLFQVLAAEDPSITVLNYAPGPLDNDMQATARTATGDEELRSAFISMKEEGKLLTMEDSVKKFLQIWDQRKFKSGDHVDYFDE</sequence>
<dbReference type="InterPro" id="IPR036291">
    <property type="entry name" value="NAD(P)-bd_dom_sf"/>
</dbReference>
<accession>A0AAN8XRS7</accession>
<evidence type="ECO:0000256" key="2">
    <source>
        <dbReference type="ARBA" id="ARBA00010483"/>
    </source>
</evidence>
<dbReference type="PANTHER" id="PTHR44085">
    <property type="entry name" value="SEPIAPTERIN REDUCTASE"/>
    <property type="match status" value="1"/>
</dbReference>
<keyword evidence="10" id="KW-1185">Reference proteome</keyword>
<dbReference type="Proteomes" id="UP001381693">
    <property type="component" value="Unassembled WGS sequence"/>
</dbReference>
<evidence type="ECO:0000256" key="5">
    <source>
        <dbReference type="ARBA" id="ARBA00019170"/>
    </source>
</evidence>
<evidence type="ECO:0000256" key="7">
    <source>
        <dbReference type="ARBA" id="ARBA00022857"/>
    </source>
</evidence>
<dbReference type="SUPFAM" id="SSF51735">
    <property type="entry name" value="NAD(P)-binding Rossmann-fold domains"/>
    <property type="match status" value="1"/>
</dbReference>
<evidence type="ECO:0000313" key="10">
    <source>
        <dbReference type="Proteomes" id="UP001381693"/>
    </source>
</evidence>
<dbReference type="PRINTS" id="PR00081">
    <property type="entry name" value="GDHRDH"/>
</dbReference>
<comment type="subunit">
    <text evidence="3">Homodimer.</text>
</comment>
<keyword evidence="7" id="KW-0521">NADP</keyword>